<reference evidence="3 4" key="1">
    <citation type="submission" date="2019-12" db="EMBL/GenBank/DDBJ databases">
        <title>Draft genome sequence of the ascomycete Xylaria multiplex DSM 110363.</title>
        <authorList>
            <person name="Buettner E."/>
            <person name="Kellner H."/>
        </authorList>
    </citation>
    <scope>NUCLEOTIDE SEQUENCE [LARGE SCALE GENOMIC DNA]</scope>
    <source>
        <strain evidence="3 4">DSM 110363</strain>
    </source>
</reference>
<proteinExistence type="predicted"/>
<evidence type="ECO:0000256" key="1">
    <source>
        <dbReference type="SAM" id="MobiDB-lite"/>
    </source>
</evidence>
<accession>A0A7C8ITU5</accession>
<gene>
    <name evidence="3" type="ORF">GQX73_g2812</name>
</gene>
<dbReference type="PANTHER" id="PTHR33112:SF16">
    <property type="entry name" value="HETEROKARYON INCOMPATIBILITY DOMAIN-CONTAINING PROTEIN"/>
    <property type="match status" value="1"/>
</dbReference>
<name>A0A7C8ITU5_9PEZI</name>
<evidence type="ECO:0000313" key="4">
    <source>
        <dbReference type="Proteomes" id="UP000481858"/>
    </source>
</evidence>
<dbReference type="Pfam" id="PF06985">
    <property type="entry name" value="HET"/>
    <property type="match status" value="1"/>
</dbReference>
<comment type="caution">
    <text evidence="3">The sequence shown here is derived from an EMBL/GenBank/DDBJ whole genome shotgun (WGS) entry which is preliminary data.</text>
</comment>
<evidence type="ECO:0000259" key="2">
    <source>
        <dbReference type="Pfam" id="PF06985"/>
    </source>
</evidence>
<protein>
    <recommendedName>
        <fullName evidence="2">Heterokaryon incompatibility domain-containing protein</fullName>
    </recommendedName>
</protein>
<keyword evidence="4" id="KW-1185">Reference proteome</keyword>
<feature type="domain" description="Heterokaryon incompatibility" evidence="2">
    <location>
        <begin position="227"/>
        <end position="381"/>
    </location>
</feature>
<dbReference type="EMBL" id="WUBL01000019">
    <property type="protein sequence ID" value="KAF2970840.1"/>
    <property type="molecule type" value="Genomic_DNA"/>
</dbReference>
<sequence length="707" mass="80028">MADPSRDQAASPNTPVQDVIDEEPSMPDVPYFGRTWSDEDGSYMVLPLDAWAQLPRSEKTQEYTPVDCAVCEDLADNRLDKAIWRKRSISELDAGGEQGCKYCRLLSKGIRACVPEVELIDTLALKNRLTKVFPEQSPNRYGISVFRDEDSDGWNDKVIPISCVPSGDTSSTTAINRAKEWLRNCTEEHDGCSGGEENPAPSRLIDTKPGESHDIKLVEFENFACRYVCLSHCWGNTKSIKTTKETLQERKANIPWDTLCPTFQDAITVVRQLGLRYLWIDSLCIIQDDDDDWMRESSKMATTYSLAHLTIAATRSPNHEGGCFSKTKPQFQTHKVTVPNPSGDELTFFFRQSIPHCAGLILTAEQGDEFPLLDRAWVYQERLLSPRVLHFQNNELSWECAHHSVCECGEGVESFMAIVLPSFKSPKMEHARIFTKTGVRAMANRWHQLVQEYSGLKMTFQKDALPALSGLARQMAEHREGHQYIAGLWDYTIFIDMLWAAENNRGRRPDKWRGPSWSWISTTTTVTYAQASVYAVVELYPEVVDSNVRVLSDDRFGQVMRPTWIKIKSTLFSGGIVHFVQGTGEDSKARQEEATDYVIQANGASLGYFNADYDFSNAWEEGERPVSNGSSVDLVLMAKTDNYYLYVALIKLAPTPIPEWMVTQEFDKEESVYIRERIGLLAVAHHLDSVDPVRQNLEASEEEIFIV</sequence>
<dbReference type="InterPro" id="IPR010730">
    <property type="entry name" value="HET"/>
</dbReference>
<feature type="region of interest" description="Disordered" evidence="1">
    <location>
        <begin position="1"/>
        <end position="30"/>
    </location>
</feature>
<dbReference type="PANTHER" id="PTHR33112">
    <property type="entry name" value="DOMAIN PROTEIN, PUTATIVE-RELATED"/>
    <property type="match status" value="1"/>
</dbReference>
<dbReference type="InParanoid" id="A0A7C8ITU5"/>
<dbReference type="Proteomes" id="UP000481858">
    <property type="component" value="Unassembled WGS sequence"/>
</dbReference>
<dbReference type="OrthoDB" id="5347061at2759"/>
<evidence type="ECO:0000313" key="3">
    <source>
        <dbReference type="EMBL" id="KAF2970840.1"/>
    </source>
</evidence>
<organism evidence="3 4">
    <name type="scientific">Xylaria multiplex</name>
    <dbReference type="NCBI Taxonomy" id="323545"/>
    <lineage>
        <taxon>Eukaryota</taxon>
        <taxon>Fungi</taxon>
        <taxon>Dikarya</taxon>
        <taxon>Ascomycota</taxon>
        <taxon>Pezizomycotina</taxon>
        <taxon>Sordariomycetes</taxon>
        <taxon>Xylariomycetidae</taxon>
        <taxon>Xylariales</taxon>
        <taxon>Xylariaceae</taxon>
        <taxon>Xylaria</taxon>
    </lineage>
</organism>
<dbReference type="AlphaFoldDB" id="A0A7C8ITU5"/>